<evidence type="ECO:0000259" key="3">
    <source>
        <dbReference type="Pfam" id="PF13828"/>
    </source>
</evidence>
<feature type="transmembrane region" description="Helical" evidence="2">
    <location>
        <begin position="219"/>
        <end position="248"/>
    </location>
</feature>
<dbReference type="Pfam" id="PF13828">
    <property type="entry name" value="DUF4190"/>
    <property type="match status" value="1"/>
</dbReference>
<feature type="region of interest" description="Disordered" evidence="1">
    <location>
        <begin position="118"/>
        <end position="152"/>
    </location>
</feature>
<feature type="domain" description="DUF4190" evidence="3">
    <location>
        <begin position="183"/>
        <end position="237"/>
    </location>
</feature>
<dbReference type="InterPro" id="IPR025241">
    <property type="entry name" value="DUF4190"/>
</dbReference>
<evidence type="ECO:0000256" key="2">
    <source>
        <dbReference type="SAM" id="Phobius"/>
    </source>
</evidence>
<dbReference type="PATRIC" id="fig|2033.7.peg.1081"/>
<dbReference type="InterPro" id="IPR026004">
    <property type="entry name" value="Septum_form"/>
</dbReference>
<gene>
    <name evidence="5" type="ORF">RSA3_03240</name>
</gene>
<proteinExistence type="predicted"/>
<evidence type="ECO:0008006" key="7">
    <source>
        <dbReference type="Google" id="ProtNLM"/>
    </source>
</evidence>
<feature type="transmembrane region" description="Helical" evidence="2">
    <location>
        <begin position="183"/>
        <end position="207"/>
    </location>
</feature>
<evidence type="ECO:0000313" key="5">
    <source>
        <dbReference type="EMBL" id="KTS13728.1"/>
    </source>
</evidence>
<keyword evidence="2" id="KW-0472">Membrane</keyword>
<evidence type="ECO:0000259" key="4">
    <source>
        <dbReference type="Pfam" id="PF13845"/>
    </source>
</evidence>
<keyword evidence="2" id="KW-1133">Transmembrane helix</keyword>
<evidence type="ECO:0000313" key="6">
    <source>
        <dbReference type="Proteomes" id="UP000072189"/>
    </source>
</evidence>
<dbReference type="AlphaFoldDB" id="A0A147FB41"/>
<sequence>MHLTLPAGPARDAVGAALAEQGFTVQPTATGSLDVSRGSLGTTLVAGAFAGQDMHVRFDVHVRDEPGGSVVEFVHSAAGGFFKGGAVGAVKAGDVVREAAHRTGVRLAEQGLVQGAVPVPPAPDAAAGAPAPEGAPASAGAPAPEGAAPAAPPYAGAQPGGVPAYAGSASIPPPVDYANRTNVVSIFALVLGFVVPIGGIIAGAIGLSQVKRTGEKGRGLAIAGIIVGSVMTLLGIIGVVLFFVFLTIGAAASEAQSSGDGGYSDPGQGGDSSQLMTLTVGECLDDVASGVLTTDNLVDCDLPHTYEVFGDFTVPDGTFPGDDAITASAQEQCNAAFEAYIGVSYNDSTLDYSYVSPTSDTWAQGDREISCLVTDPSGETTGTLQGAAR</sequence>
<feature type="compositionally biased region" description="Low complexity" evidence="1">
    <location>
        <begin position="124"/>
        <end position="152"/>
    </location>
</feature>
<feature type="domain" description="Septum formation-related" evidence="4">
    <location>
        <begin position="278"/>
        <end position="371"/>
    </location>
</feature>
<keyword evidence="2" id="KW-0812">Transmembrane</keyword>
<dbReference type="EMBL" id="LDRV01000018">
    <property type="protein sequence ID" value="KTS13728.1"/>
    <property type="molecule type" value="Genomic_DNA"/>
</dbReference>
<evidence type="ECO:0000256" key="1">
    <source>
        <dbReference type="SAM" id="MobiDB-lite"/>
    </source>
</evidence>
<comment type="caution">
    <text evidence="5">The sequence shown here is derived from an EMBL/GenBank/DDBJ whole genome shotgun (WGS) entry which is preliminary data.</text>
</comment>
<reference evidence="5 6" key="1">
    <citation type="journal article" date="2016" name="Front. Microbiol.">
        <title>Genomic Resource of Rice Seed Associated Bacteria.</title>
        <authorList>
            <person name="Midha S."/>
            <person name="Bansal K."/>
            <person name="Sharma S."/>
            <person name="Kumar N."/>
            <person name="Patil P.P."/>
            <person name="Chaudhry V."/>
            <person name="Patil P.B."/>
        </authorList>
    </citation>
    <scope>NUCLEOTIDE SEQUENCE [LARGE SCALE GENOMIC DNA]</scope>
    <source>
        <strain evidence="5 6">RSA3</strain>
    </source>
</reference>
<protein>
    <recommendedName>
        <fullName evidence="7">Septum formation-related domain-containing protein</fullName>
    </recommendedName>
</protein>
<name>A0A147FB41_MICTE</name>
<accession>A0A147FB41</accession>
<dbReference type="Proteomes" id="UP000072189">
    <property type="component" value="Unassembled WGS sequence"/>
</dbReference>
<organism evidence="5 6">
    <name type="scientific">Microbacterium testaceum</name>
    <name type="common">Aureobacterium testaceum</name>
    <name type="synonym">Brevibacterium testaceum</name>
    <dbReference type="NCBI Taxonomy" id="2033"/>
    <lineage>
        <taxon>Bacteria</taxon>
        <taxon>Bacillati</taxon>
        <taxon>Actinomycetota</taxon>
        <taxon>Actinomycetes</taxon>
        <taxon>Micrococcales</taxon>
        <taxon>Microbacteriaceae</taxon>
        <taxon>Microbacterium</taxon>
    </lineage>
</organism>
<dbReference type="Pfam" id="PF13845">
    <property type="entry name" value="Septum_form"/>
    <property type="match status" value="1"/>
</dbReference>